<dbReference type="GO" id="GO:0016491">
    <property type="term" value="F:oxidoreductase activity"/>
    <property type="evidence" value="ECO:0007669"/>
    <property type="project" value="InterPro"/>
</dbReference>
<proteinExistence type="predicted"/>
<dbReference type="CDD" id="cd02966">
    <property type="entry name" value="TlpA_like_family"/>
    <property type="match status" value="1"/>
</dbReference>
<sequence>MLNMRKYKHIVPFWPFVVLLAFGFVNESIGQGLQDEELLKDVSANDIQEVISSYKGDKAVLINVWATWCAPCIEEFPHIVELQQKYEDDLHVVFVSADFPKQREKALEFLRAQNVDWPTYFKTGKDQPFIEALSDDWSGALPFTKILNNDGAVVASWEQGAGYEKFERFTKKAINN</sequence>
<evidence type="ECO:0000313" key="3">
    <source>
        <dbReference type="Proteomes" id="UP000218831"/>
    </source>
</evidence>
<dbReference type="InterPro" id="IPR013766">
    <property type="entry name" value="Thioredoxin_domain"/>
</dbReference>
<dbReference type="AlphaFoldDB" id="A0A2A2GCZ6"/>
<accession>A0A2A2GCZ6</accession>
<dbReference type="PROSITE" id="PS51352">
    <property type="entry name" value="THIOREDOXIN_2"/>
    <property type="match status" value="1"/>
</dbReference>
<dbReference type="PANTHER" id="PTHR42852:SF13">
    <property type="entry name" value="PROTEIN DIPZ"/>
    <property type="match status" value="1"/>
</dbReference>
<reference evidence="2 3" key="1">
    <citation type="submission" date="2017-08" db="EMBL/GenBank/DDBJ databases">
        <title>Aliifodinibius alkalisoli sp. nov., isolated from saline alkaline soil.</title>
        <authorList>
            <person name="Liu D."/>
            <person name="Zhang G."/>
        </authorList>
    </citation>
    <scope>NUCLEOTIDE SEQUENCE [LARGE SCALE GENOMIC DNA]</scope>
    <source>
        <strain evidence="2 3">WN023</strain>
    </source>
</reference>
<evidence type="ECO:0000313" key="2">
    <source>
        <dbReference type="EMBL" id="PAU95516.1"/>
    </source>
</evidence>
<dbReference type="InterPro" id="IPR050553">
    <property type="entry name" value="Thioredoxin_ResA/DsbE_sf"/>
</dbReference>
<dbReference type="Proteomes" id="UP000218831">
    <property type="component" value="Unassembled WGS sequence"/>
</dbReference>
<dbReference type="PANTHER" id="PTHR42852">
    <property type="entry name" value="THIOL:DISULFIDE INTERCHANGE PROTEIN DSBE"/>
    <property type="match status" value="1"/>
</dbReference>
<dbReference type="SUPFAM" id="SSF52833">
    <property type="entry name" value="Thioredoxin-like"/>
    <property type="match status" value="1"/>
</dbReference>
<dbReference type="OrthoDB" id="9815205at2"/>
<organism evidence="2 3">
    <name type="scientific">Fodinibius salipaludis</name>
    <dbReference type="NCBI Taxonomy" id="2032627"/>
    <lineage>
        <taxon>Bacteria</taxon>
        <taxon>Pseudomonadati</taxon>
        <taxon>Balneolota</taxon>
        <taxon>Balneolia</taxon>
        <taxon>Balneolales</taxon>
        <taxon>Balneolaceae</taxon>
        <taxon>Fodinibius</taxon>
    </lineage>
</organism>
<comment type="caution">
    <text evidence="2">The sequence shown here is derived from an EMBL/GenBank/DDBJ whole genome shotgun (WGS) entry which is preliminary data.</text>
</comment>
<dbReference type="Pfam" id="PF08534">
    <property type="entry name" value="Redoxin"/>
    <property type="match status" value="1"/>
</dbReference>
<protein>
    <recommendedName>
        <fullName evidence="1">Thioredoxin domain-containing protein</fullName>
    </recommendedName>
</protein>
<dbReference type="Gene3D" id="3.40.30.10">
    <property type="entry name" value="Glutaredoxin"/>
    <property type="match status" value="1"/>
</dbReference>
<evidence type="ECO:0000259" key="1">
    <source>
        <dbReference type="PROSITE" id="PS51352"/>
    </source>
</evidence>
<gene>
    <name evidence="2" type="ORF">CK503_00175</name>
</gene>
<dbReference type="EMBL" id="NSKE01000001">
    <property type="protein sequence ID" value="PAU95516.1"/>
    <property type="molecule type" value="Genomic_DNA"/>
</dbReference>
<dbReference type="InterPro" id="IPR036249">
    <property type="entry name" value="Thioredoxin-like_sf"/>
</dbReference>
<dbReference type="InterPro" id="IPR013740">
    <property type="entry name" value="Redoxin"/>
</dbReference>
<name>A0A2A2GCZ6_9BACT</name>
<keyword evidence="3" id="KW-1185">Reference proteome</keyword>
<feature type="domain" description="Thioredoxin" evidence="1">
    <location>
        <begin position="27"/>
        <end position="175"/>
    </location>
</feature>